<dbReference type="Proteomes" id="UP000663880">
    <property type="component" value="Unassembled WGS sequence"/>
</dbReference>
<comment type="caution">
    <text evidence="3">The sequence shown here is derived from an EMBL/GenBank/DDBJ whole genome shotgun (WGS) entry which is preliminary data.</text>
</comment>
<dbReference type="Pfam" id="PF12999">
    <property type="entry name" value="PRKCSH-like"/>
    <property type="match status" value="1"/>
</dbReference>
<evidence type="ECO:0000313" key="3">
    <source>
        <dbReference type="EMBL" id="CAF4817288.1"/>
    </source>
</evidence>
<dbReference type="AlphaFoldDB" id="A0A821PZV1"/>
<reference evidence="3" key="1">
    <citation type="submission" date="2021-02" db="EMBL/GenBank/DDBJ databases">
        <authorList>
            <person name="Steward A R."/>
        </authorList>
    </citation>
    <scope>NUCLEOTIDE SEQUENCE</scope>
</reference>
<dbReference type="GO" id="GO:0017177">
    <property type="term" value="C:glucosidase II complex"/>
    <property type="evidence" value="ECO:0007669"/>
    <property type="project" value="TreeGrafter"/>
</dbReference>
<evidence type="ECO:0000256" key="1">
    <source>
        <dbReference type="ARBA" id="ARBA00023157"/>
    </source>
</evidence>
<sequence>MDHESVKQLIHVRSDQDKYVNEHGVLRGVYFTQVKDYRPNSKNQFKCRNTGQYVPFENVNDDFCDCDDGTDEPSTSACPMGTFYCDTQFPKSSINSIPSGKLNDGICDCCDGSDEWLLVKNHKLVSQSQSNNLRHYVKLCPNLCITIR</sequence>
<organism evidence="3 4">
    <name type="scientific">Pieris macdunnoughi</name>
    <dbReference type="NCBI Taxonomy" id="345717"/>
    <lineage>
        <taxon>Eukaryota</taxon>
        <taxon>Metazoa</taxon>
        <taxon>Ecdysozoa</taxon>
        <taxon>Arthropoda</taxon>
        <taxon>Hexapoda</taxon>
        <taxon>Insecta</taxon>
        <taxon>Pterygota</taxon>
        <taxon>Neoptera</taxon>
        <taxon>Endopterygota</taxon>
        <taxon>Lepidoptera</taxon>
        <taxon>Glossata</taxon>
        <taxon>Ditrysia</taxon>
        <taxon>Papilionoidea</taxon>
        <taxon>Pieridae</taxon>
        <taxon>Pierinae</taxon>
        <taxon>Pieris</taxon>
    </lineage>
</organism>
<gene>
    <name evidence="3" type="ORF">PMACD_LOCUS4394</name>
</gene>
<dbReference type="OrthoDB" id="28322at2759"/>
<accession>A0A821PZV1</accession>
<dbReference type="InterPro" id="IPR039794">
    <property type="entry name" value="Gtb1-like"/>
</dbReference>
<dbReference type="PANTHER" id="PTHR12630">
    <property type="entry name" value="N-LINKED OLIGOSACCHARIDE PROCESSING"/>
    <property type="match status" value="1"/>
</dbReference>
<dbReference type="Gene3D" id="4.10.400.10">
    <property type="entry name" value="Low-density Lipoprotein Receptor"/>
    <property type="match status" value="2"/>
</dbReference>
<dbReference type="InterPro" id="IPR028146">
    <property type="entry name" value="PRKCSH_N"/>
</dbReference>
<feature type="domain" description="Glucosidase II beta subunit N-terminal" evidence="2">
    <location>
        <begin position="22"/>
        <end position="123"/>
    </location>
</feature>
<proteinExistence type="predicted"/>
<keyword evidence="4" id="KW-1185">Reference proteome</keyword>
<evidence type="ECO:0000313" key="4">
    <source>
        <dbReference type="Proteomes" id="UP000663880"/>
    </source>
</evidence>
<protein>
    <recommendedName>
        <fullName evidence="2">Glucosidase II beta subunit N-terminal domain-containing protein</fullName>
    </recommendedName>
</protein>
<dbReference type="PANTHER" id="PTHR12630:SF1">
    <property type="entry name" value="GLUCOSIDASE 2 SUBUNIT BETA"/>
    <property type="match status" value="1"/>
</dbReference>
<dbReference type="SUPFAM" id="SSF57424">
    <property type="entry name" value="LDL receptor-like module"/>
    <property type="match status" value="2"/>
</dbReference>
<keyword evidence="1" id="KW-1015">Disulfide bond</keyword>
<dbReference type="EMBL" id="CAJOBZ010000008">
    <property type="protein sequence ID" value="CAF4817288.1"/>
    <property type="molecule type" value="Genomic_DNA"/>
</dbReference>
<dbReference type="InterPro" id="IPR036055">
    <property type="entry name" value="LDL_receptor-like_sf"/>
</dbReference>
<name>A0A821PZV1_9NEOP</name>
<dbReference type="GO" id="GO:0006491">
    <property type="term" value="P:N-glycan processing"/>
    <property type="evidence" value="ECO:0007669"/>
    <property type="project" value="TreeGrafter"/>
</dbReference>
<evidence type="ECO:0000259" key="2">
    <source>
        <dbReference type="Pfam" id="PF12999"/>
    </source>
</evidence>